<evidence type="ECO:0000256" key="1">
    <source>
        <dbReference type="ARBA" id="ARBA00006845"/>
    </source>
</evidence>
<sequence length="159" mass="18011">MTDKERCRCTDPLVVCSPGSLVELAAVLPASGRFVVARLDGARMTNADQVFYDFSDALLFPSYFGWNWDALSDCLRDLHWLPADGYLVIVENAHRLLPDSTQDQHILLRILARTVQYWANPLGQPDGKVVPFKVLLLCHRDEDAVHLRQVITQAVHNER</sequence>
<gene>
    <name evidence="3" type="ORF">ACH4OY_02605</name>
</gene>
<feature type="domain" description="Barstar (barnase inhibitor)" evidence="2">
    <location>
        <begin position="36"/>
        <end position="126"/>
    </location>
</feature>
<dbReference type="InterPro" id="IPR035905">
    <property type="entry name" value="Barstar-like_sf"/>
</dbReference>
<protein>
    <submittedName>
        <fullName evidence="3">Barstar family protein</fullName>
    </submittedName>
</protein>
<proteinExistence type="inferred from homology"/>
<evidence type="ECO:0000259" key="2">
    <source>
        <dbReference type="Pfam" id="PF01337"/>
    </source>
</evidence>
<dbReference type="RefSeq" id="WP_396676258.1">
    <property type="nucleotide sequence ID" value="NZ_JBIRPU010000001.1"/>
</dbReference>
<dbReference type="Proteomes" id="UP001611075">
    <property type="component" value="Unassembled WGS sequence"/>
</dbReference>
<dbReference type="InterPro" id="IPR000468">
    <property type="entry name" value="Barstar"/>
</dbReference>
<evidence type="ECO:0000313" key="3">
    <source>
        <dbReference type="EMBL" id="MFI0791584.1"/>
    </source>
</evidence>
<evidence type="ECO:0000313" key="4">
    <source>
        <dbReference type="Proteomes" id="UP001611075"/>
    </source>
</evidence>
<dbReference type="SUPFAM" id="SSF52038">
    <property type="entry name" value="Barstar-related"/>
    <property type="match status" value="1"/>
</dbReference>
<dbReference type="Gene3D" id="3.30.370.10">
    <property type="entry name" value="Barstar-like"/>
    <property type="match status" value="1"/>
</dbReference>
<keyword evidence="4" id="KW-1185">Reference proteome</keyword>
<dbReference type="EMBL" id="JBIRPU010000001">
    <property type="protein sequence ID" value="MFI0791584.1"/>
    <property type="molecule type" value="Genomic_DNA"/>
</dbReference>
<name>A0ABW7SD17_9ACTN</name>
<comment type="similarity">
    <text evidence="1">Belongs to the barstar family.</text>
</comment>
<dbReference type="Pfam" id="PF01337">
    <property type="entry name" value="Barstar"/>
    <property type="match status" value="1"/>
</dbReference>
<reference evidence="3 4" key="1">
    <citation type="submission" date="2024-10" db="EMBL/GenBank/DDBJ databases">
        <title>The Natural Products Discovery Center: Release of the First 8490 Sequenced Strains for Exploring Actinobacteria Biosynthetic Diversity.</title>
        <authorList>
            <person name="Kalkreuter E."/>
            <person name="Kautsar S.A."/>
            <person name="Yang D."/>
            <person name="Bader C.D."/>
            <person name="Teijaro C.N."/>
            <person name="Fluegel L."/>
            <person name="Davis C.M."/>
            <person name="Simpson J.R."/>
            <person name="Lauterbach L."/>
            <person name="Steele A.D."/>
            <person name="Gui C."/>
            <person name="Meng S."/>
            <person name="Li G."/>
            <person name="Viehrig K."/>
            <person name="Ye F."/>
            <person name="Su P."/>
            <person name="Kiefer A.F."/>
            <person name="Nichols A."/>
            <person name="Cepeda A.J."/>
            <person name="Yan W."/>
            <person name="Fan B."/>
            <person name="Jiang Y."/>
            <person name="Adhikari A."/>
            <person name="Zheng C.-J."/>
            <person name="Schuster L."/>
            <person name="Cowan T.M."/>
            <person name="Smanski M.J."/>
            <person name="Chevrette M.G."/>
            <person name="De Carvalho L.P.S."/>
            <person name="Shen B."/>
        </authorList>
    </citation>
    <scope>NUCLEOTIDE SEQUENCE [LARGE SCALE GENOMIC DNA]</scope>
    <source>
        <strain evidence="3 4">NPDC021253</strain>
    </source>
</reference>
<comment type="caution">
    <text evidence="3">The sequence shown here is derived from an EMBL/GenBank/DDBJ whole genome shotgun (WGS) entry which is preliminary data.</text>
</comment>
<organism evidence="3 4">
    <name type="scientific">Micromonospora rubida</name>
    <dbReference type="NCBI Taxonomy" id="2697657"/>
    <lineage>
        <taxon>Bacteria</taxon>
        <taxon>Bacillati</taxon>
        <taxon>Actinomycetota</taxon>
        <taxon>Actinomycetes</taxon>
        <taxon>Micromonosporales</taxon>
        <taxon>Micromonosporaceae</taxon>
        <taxon>Micromonospora</taxon>
    </lineage>
</organism>
<accession>A0ABW7SD17</accession>